<dbReference type="SUPFAM" id="SSF63748">
    <property type="entry name" value="Tudor/PWWP/MBT"/>
    <property type="match status" value="1"/>
</dbReference>
<feature type="region of interest" description="Disordered" evidence="1">
    <location>
        <begin position="166"/>
        <end position="266"/>
    </location>
</feature>
<evidence type="ECO:0000259" key="2">
    <source>
        <dbReference type="SMART" id="SM00293"/>
    </source>
</evidence>
<dbReference type="KEGG" id="tpf:TPHA_0C02520"/>
<dbReference type="STRING" id="1071381.G8BRM9"/>
<dbReference type="EMBL" id="HE612858">
    <property type="protein sequence ID" value="CCE62405.1"/>
    <property type="molecule type" value="Genomic_DNA"/>
</dbReference>
<dbReference type="GO" id="GO:0016887">
    <property type="term" value="F:ATP hydrolysis activity"/>
    <property type="evidence" value="ECO:0007669"/>
    <property type="project" value="EnsemblFungi"/>
</dbReference>
<dbReference type="GeneID" id="11533485"/>
<dbReference type="GO" id="GO:0007062">
    <property type="term" value="P:sister chromatid cohesion"/>
    <property type="evidence" value="ECO:0007669"/>
    <property type="project" value="EnsemblFungi"/>
</dbReference>
<dbReference type="InterPro" id="IPR000313">
    <property type="entry name" value="PWWP_dom"/>
</dbReference>
<name>G8BRM9_TETPH</name>
<dbReference type="GO" id="GO:0006338">
    <property type="term" value="P:chromatin remodeling"/>
    <property type="evidence" value="ECO:0007669"/>
    <property type="project" value="EnsemblFungi"/>
</dbReference>
<gene>
    <name evidence="3" type="primary">TPHA0C02520</name>
    <name evidence="3" type="ordered locus">TPHA_0C02520</name>
</gene>
<dbReference type="GO" id="GO:0036437">
    <property type="term" value="C:Isw1b complex"/>
    <property type="evidence" value="ECO:0007669"/>
    <property type="project" value="EnsemblFungi"/>
</dbReference>
<feature type="compositionally biased region" description="Basic and acidic residues" evidence="1">
    <location>
        <begin position="255"/>
        <end position="266"/>
    </location>
</feature>
<keyword evidence="4" id="KW-1185">Reference proteome</keyword>
<dbReference type="InterPro" id="IPR035503">
    <property type="entry name" value="IOC4-like_PWWP"/>
</dbReference>
<dbReference type="SMART" id="SM00293">
    <property type="entry name" value="PWWP"/>
    <property type="match status" value="1"/>
</dbReference>
<dbReference type="GO" id="GO:0003677">
    <property type="term" value="F:DNA binding"/>
    <property type="evidence" value="ECO:0007669"/>
    <property type="project" value="EnsemblFungi"/>
</dbReference>
<dbReference type="RefSeq" id="XP_003684839.1">
    <property type="nucleotide sequence ID" value="XM_003684791.1"/>
</dbReference>
<dbReference type="OMA" id="WPAMIIP"/>
<evidence type="ECO:0000313" key="4">
    <source>
        <dbReference type="Proteomes" id="UP000005666"/>
    </source>
</evidence>
<feature type="domain" description="PWWP" evidence="2">
    <location>
        <begin position="7"/>
        <end position="111"/>
    </location>
</feature>
<dbReference type="eggNOG" id="ENOG502QTTV">
    <property type="taxonomic scope" value="Eukaryota"/>
</dbReference>
<proteinExistence type="predicted"/>
<protein>
    <recommendedName>
        <fullName evidence="2">PWWP domain-containing protein</fullName>
    </recommendedName>
</protein>
<feature type="compositionally biased region" description="Basic and acidic residues" evidence="1">
    <location>
        <begin position="228"/>
        <end position="241"/>
    </location>
</feature>
<accession>G8BRM9</accession>
<dbReference type="OrthoDB" id="62853at2759"/>
<dbReference type="Proteomes" id="UP000005666">
    <property type="component" value="Chromosome 3"/>
</dbReference>
<sequence>MSTEYLYQPTDIVLAKVKGFSAWPAMIIPNELIPEAVLRNRMKMTSNSNNDANSIDEHDEQGEESDEDDYIIYSSLLKFQKFKTVKKLYCVKFLCDDTYYWVKPVDFHLLTVDECKDWLKTEKTKRRINKKLIPAYEMASKGSQNIDVMEFVEYGSYGKPEEDEYIDEVDEEEEEEYTTETSSSKSRKKGASKEKNPTRVSSRVSAKRKQEEIEEAKKKRNTRSNRAKVNEDTKDEEKMMLEETPVVSKKQTKSKNKDKQKKVQPELEKYNYDTDEDWSLVGLGPQDLSISQHENKLVSKLSQKKNLEIHKEKCLDIADKLSTINKLITDILIPNPDDATVGCSTTIQDYEVLIDELQLALQYNTRNDEFISIFQSNNEFLSNFRILINLQFEQLKKWNLLKDLNNIFRVIYKADLIIDTEPWNLQFESSKVIDEVTEPVEGSVTTESIKSE</sequence>
<dbReference type="AlphaFoldDB" id="G8BRM9"/>
<dbReference type="Pfam" id="PF00855">
    <property type="entry name" value="PWWP"/>
    <property type="match status" value="1"/>
</dbReference>
<feature type="compositionally biased region" description="Basic and acidic residues" evidence="1">
    <location>
        <begin position="208"/>
        <end position="217"/>
    </location>
</feature>
<organism evidence="3 4">
    <name type="scientific">Tetrapisispora phaffii (strain ATCC 24235 / CBS 4417 / NBRC 1672 / NRRL Y-8282 / UCD 70-5)</name>
    <name type="common">Yeast</name>
    <name type="synonym">Fabospora phaffii</name>
    <dbReference type="NCBI Taxonomy" id="1071381"/>
    <lineage>
        <taxon>Eukaryota</taxon>
        <taxon>Fungi</taxon>
        <taxon>Dikarya</taxon>
        <taxon>Ascomycota</taxon>
        <taxon>Saccharomycotina</taxon>
        <taxon>Saccharomycetes</taxon>
        <taxon>Saccharomycetales</taxon>
        <taxon>Saccharomycetaceae</taxon>
        <taxon>Tetrapisispora</taxon>
    </lineage>
</organism>
<evidence type="ECO:0000313" key="3">
    <source>
        <dbReference type="EMBL" id="CCE62405.1"/>
    </source>
</evidence>
<dbReference type="HOGENOM" id="CLU_031574_0_0_1"/>
<dbReference type="CDD" id="cd05840">
    <property type="entry name" value="PWWP_ScIOC4-like"/>
    <property type="match status" value="1"/>
</dbReference>
<reference evidence="3 4" key="1">
    <citation type="journal article" date="2011" name="Proc. Natl. Acad. Sci. U.S.A.">
        <title>Evolutionary erosion of yeast sex chromosomes by mating-type switching accidents.</title>
        <authorList>
            <person name="Gordon J.L."/>
            <person name="Armisen D."/>
            <person name="Proux-Wera E."/>
            <person name="Oheigeartaigh S.S."/>
            <person name="Byrne K.P."/>
            <person name="Wolfe K.H."/>
        </authorList>
    </citation>
    <scope>NUCLEOTIDE SEQUENCE [LARGE SCALE GENOMIC DNA]</scope>
    <source>
        <strain evidence="4">ATCC 24235 / CBS 4417 / NBRC 1672 / NRRL Y-8282 / UCD 70-5</strain>
    </source>
</reference>
<feature type="compositionally biased region" description="Acidic residues" evidence="1">
    <location>
        <begin position="166"/>
        <end position="178"/>
    </location>
</feature>
<dbReference type="Gene3D" id="2.30.30.140">
    <property type="match status" value="1"/>
</dbReference>
<evidence type="ECO:0000256" key="1">
    <source>
        <dbReference type="SAM" id="MobiDB-lite"/>
    </source>
</evidence>